<dbReference type="InterPro" id="IPR013766">
    <property type="entry name" value="Thioredoxin_domain"/>
</dbReference>
<dbReference type="GO" id="GO:0016491">
    <property type="term" value="F:oxidoreductase activity"/>
    <property type="evidence" value="ECO:0007669"/>
    <property type="project" value="InterPro"/>
</dbReference>
<dbReference type="GO" id="GO:0016209">
    <property type="term" value="F:antioxidant activity"/>
    <property type="evidence" value="ECO:0007669"/>
    <property type="project" value="InterPro"/>
</dbReference>
<dbReference type="EMBL" id="CVRB01000006">
    <property type="protein sequence ID" value="CRK84919.1"/>
    <property type="molecule type" value="Genomic_DNA"/>
</dbReference>
<keyword evidence="4" id="KW-1185">Reference proteome</keyword>
<dbReference type="PROSITE" id="PS51352">
    <property type="entry name" value="THIOREDOXIN_2"/>
    <property type="match status" value="1"/>
</dbReference>
<name>A0A0U1P3N5_9BACI</name>
<dbReference type="CDD" id="cd02966">
    <property type="entry name" value="TlpA_like_family"/>
    <property type="match status" value="1"/>
</dbReference>
<keyword evidence="1" id="KW-1015">Disulfide bond</keyword>
<sequence>MRKQIFLFILFFGLLFWGYYHHKPNQQIAIHKESKIVKPSISAIEQDAAKIGLQKGNMAPDFQLANTDGRTIKLSDYRGEKVILNFWATWCPPCKTEMPYFEKFYENNKDKNVIVLAVNLTNLEKNKNNIQQFIHNNHLSFPVLLDSNGEVANLYQNVTIPTSFIIDPTGRIDQKLVGPIDTKTLETLLSKTN</sequence>
<dbReference type="SUPFAM" id="SSF52833">
    <property type="entry name" value="Thioredoxin-like"/>
    <property type="match status" value="1"/>
</dbReference>
<organism evidence="3 4">
    <name type="scientific">Neobacillus massiliamazoniensis</name>
    <dbReference type="NCBI Taxonomy" id="1499688"/>
    <lineage>
        <taxon>Bacteria</taxon>
        <taxon>Bacillati</taxon>
        <taxon>Bacillota</taxon>
        <taxon>Bacilli</taxon>
        <taxon>Bacillales</taxon>
        <taxon>Bacillaceae</taxon>
        <taxon>Neobacillus</taxon>
    </lineage>
</organism>
<evidence type="ECO:0000259" key="2">
    <source>
        <dbReference type="PROSITE" id="PS51352"/>
    </source>
</evidence>
<dbReference type="Gene3D" id="3.40.30.10">
    <property type="entry name" value="Glutaredoxin"/>
    <property type="match status" value="1"/>
</dbReference>
<dbReference type="Pfam" id="PF00578">
    <property type="entry name" value="AhpC-TSA"/>
    <property type="match status" value="1"/>
</dbReference>
<dbReference type="PANTHER" id="PTHR42852:SF17">
    <property type="entry name" value="THIOREDOXIN-LIKE PROTEIN HI_1115"/>
    <property type="match status" value="1"/>
</dbReference>
<gene>
    <name evidence="3" type="ORF">BN000_04978</name>
</gene>
<proteinExistence type="predicted"/>
<dbReference type="PANTHER" id="PTHR42852">
    <property type="entry name" value="THIOL:DISULFIDE INTERCHANGE PROTEIN DSBE"/>
    <property type="match status" value="1"/>
</dbReference>
<feature type="domain" description="Thioredoxin" evidence="2">
    <location>
        <begin position="53"/>
        <end position="193"/>
    </location>
</feature>
<evidence type="ECO:0000313" key="4">
    <source>
        <dbReference type="Proteomes" id="UP000199087"/>
    </source>
</evidence>
<dbReference type="PROSITE" id="PS00194">
    <property type="entry name" value="THIOREDOXIN_1"/>
    <property type="match status" value="1"/>
</dbReference>
<dbReference type="OrthoDB" id="25753at2"/>
<dbReference type="InterPro" id="IPR036249">
    <property type="entry name" value="Thioredoxin-like_sf"/>
</dbReference>
<dbReference type="AlphaFoldDB" id="A0A0U1P3N5"/>
<reference evidence="4" key="1">
    <citation type="submission" date="2015-05" db="EMBL/GenBank/DDBJ databases">
        <authorList>
            <person name="Urmite Genomes"/>
        </authorList>
    </citation>
    <scope>NUCLEOTIDE SEQUENCE [LARGE SCALE GENOMIC DNA]</scope>
    <source>
        <strain evidence="4">LF1</strain>
    </source>
</reference>
<accession>A0A0U1P3N5</accession>
<dbReference type="InterPro" id="IPR017937">
    <property type="entry name" value="Thioredoxin_CS"/>
</dbReference>
<evidence type="ECO:0000313" key="3">
    <source>
        <dbReference type="EMBL" id="CRK84919.1"/>
    </source>
</evidence>
<dbReference type="InterPro" id="IPR000866">
    <property type="entry name" value="AhpC/TSA"/>
</dbReference>
<evidence type="ECO:0000256" key="1">
    <source>
        <dbReference type="ARBA" id="ARBA00023157"/>
    </source>
</evidence>
<dbReference type="Proteomes" id="UP000199087">
    <property type="component" value="Unassembled WGS sequence"/>
</dbReference>
<dbReference type="InterPro" id="IPR050553">
    <property type="entry name" value="Thioredoxin_ResA/DsbE_sf"/>
</dbReference>
<protein>
    <submittedName>
        <fullName evidence="3">Alkyl hydroperoxide reductase/ Thiol specific antioxidant/ Mal allergen</fullName>
    </submittedName>
</protein>
<dbReference type="STRING" id="1499688.BN000_04978"/>